<dbReference type="GO" id="GO:0005829">
    <property type="term" value="C:cytosol"/>
    <property type="evidence" value="ECO:0007669"/>
    <property type="project" value="TreeGrafter"/>
</dbReference>
<dbReference type="EMBL" id="BLLF01001849">
    <property type="protein sequence ID" value="GFH21534.1"/>
    <property type="molecule type" value="Genomic_DNA"/>
</dbReference>
<gene>
    <name evidence="6" type="ORF">HaLaN_18859</name>
</gene>
<dbReference type="Pfam" id="PF22241">
    <property type="entry name" value="PSMD12-CSN4_N"/>
    <property type="match status" value="1"/>
</dbReference>
<keyword evidence="3" id="KW-0963">Cytoplasm</keyword>
<evidence type="ECO:0000313" key="7">
    <source>
        <dbReference type="Proteomes" id="UP000485058"/>
    </source>
</evidence>
<keyword evidence="7" id="KW-1185">Reference proteome</keyword>
<feature type="non-terminal residue" evidence="6">
    <location>
        <position position="1"/>
    </location>
</feature>
<protein>
    <submittedName>
        <fullName evidence="6">PCI domain-containing protein</fullName>
    </submittedName>
</protein>
<evidence type="ECO:0000256" key="1">
    <source>
        <dbReference type="ARBA" id="ARBA00004123"/>
    </source>
</evidence>
<evidence type="ECO:0000256" key="4">
    <source>
        <dbReference type="ARBA" id="ARBA00023242"/>
    </source>
</evidence>
<evidence type="ECO:0000313" key="6">
    <source>
        <dbReference type="EMBL" id="GFH21534.1"/>
    </source>
</evidence>
<dbReference type="PANTHER" id="PTHR10855">
    <property type="entry name" value="26S PROTEASOME NON-ATPASE REGULATORY SUBUNIT 12/COP9 SIGNALOSOME COMPLEX SUBUNIT 4"/>
    <property type="match status" value="1"/>
</dbReference>
<dbReference type="InterPro" id="IPR054559">
    <property type="entry name" value="PSMD12-CSN4-like_N"/>
</dbReference>
<dbReference type="InterPro" id="IPR040134">
    <property type="entry name" value="PSMD12/CSN4"/>
</dbReference>
<accession>A0A699ZS03</accession>
<organism evidence="6 7">
    <name type="scientific">Haematococcus lacustris</name>
    <name type="common">Green alga</name>
    <name type="synonym">Haematococcus pluvialis</name>
    <dbReference type="NCBI Taxonomy" id="44745"/>
    <lineage>
        <taxon>Eukaryota</taxon>
        <taxon>Viridiplantae</taxon>
        <taxon>Chlorophyta</taxon>
        <taxon>core chlorophytes</taxon>
        <taxon>Chlorophyceae</taxon>
        <taxon>CS clade</taxon>
        <taxon>Chlamydomonadales</taxon>
        <taxon>Haematococcaceae</taxon>
        <taxon>Haematococcus</taxon>
    </lineage>
</organism>
<dbReference type="Proteomes" id="UP000485058">
    <property type="component" value="Unassembled WGS sequence"/>
</dbReference>
<dbReference type="GO" id="GO:0008180">
    <property type="term" value="C:COP9 signalosome"/>
    <property type="evidence" value="ECO:0007669"/>
    <property type="project" value="TreeGrafter"/>
</dbReference>
<sequence>ALEKIQPHIVSFEDTVTIIRENYAELLEKEECWSKAAQVLAGIDLDSGMRNIDPAYKLQKNIKIAMLYLEDDDPVNAELYIKKASSLINNSKVWAAADAAAELQYKVCYARILDSKRRFLEAALR</sequence>
<comment type="subcellular location">
    <subcellularLocation>
        <location evidence="2">Cytoplasm</location>
    </subcellularLocation>
    <subcellularLocation>
        <location evidence="1">Nucleus</location>
    </subcellularLocation>
</comment>
<name>A0A699ZS03_HAELA</name>
<dbReference type="AlphaFoldDB" id="A0A699ZS03"/>
<reference evidence="6 7" key="1">
    <citation type="submission" date="2020-02" db="EMBL/GenBank/DDBJ databases">
        <title>Draft genome sequence of Haematococcus lacustris strain NIES-144.</title>
        <authorList>
            <person name="Morimoto D."/>
            <person name="Nakagawa S."/>
            <person name="Yoshida T."/>
            <person name="Sawayama S."/>
        </authorList>
    </citation>
    <scope>NUCLEOTIDE SEQUENCE [LARGE SCALE GENOMIC DNA]</scope>
    <source>
        <strain evidence="6 7">NIES-144</strain>
    </source>
</reference>
<evidence type="ECO:0000256" key="2">
    <source>
        <dbReference type="ARBA" id="ARBA00004496"/>
    </source>
</evidence>
<proteinExistence type="predicted"/>
<keyword evidence="4" id="KW-0539">Nucleus</keyword>
<evidence type="ECO:0000256" key="3">
    <source>
        <dbReference type="ARBA" id="ARBA00022490"/>
    </source>
</evidence>
<evidence type="ECO:0000259" key="5">
    <source>
        <dbReference type="Pfam" id="PF22241"/>
    </source>
</evidence>
<comment type="caution">
    <text evidence="6">The sequence shown here is derived from an EMBL/GenBank/DDBJ whole genome shotgun (WGS) entry which is preliminary data.</text>
</comment>
<feature type="domain" description="PSMD12/CSN4-like N-terminal" evidence="5">
    <location>
        <begin position="2"/>
        <end position="123"/>
    </location>
</feature>
<dbReference type="PANTHER" id="PTHR10855:SF2">
    <property type="entry name" value="COP9 SIGNALOSOME COMPLEX SUBUNIT 4"/>
    <property type="match status" value="1"/>
</dbReference>